<reference evidence="2" key="1">
    <citation type="submission" date="2022-11" db="UniProtKB">
        <authorList>
            <consortium name="WormBaseParasite"/>
        </authorList>
    </citation>
    <scope>IDENTIFICATION</scope>
</reference>
<evidence type="ECO:0000313" key="1">
    <source>
        <dbReference type="Proteomes" id="UP000887579"/>
    </source>
</evidence>
<accession>A0AC34FWK3</accession>
<dbReference type="Proteomes" id="UP000887579">
    <property type="component" value="Unplaced"/>
</dbReference>
<evidence type="ECO:0000313" key="2">
    <source>
        <dbReference type="WBParaSite" id="ES5_v2.g21770.t1"/>
    </source>
</evidence>
<protein>
    <submittedName>
        <fullName evidence="2">Uncharacterized protein</fullName>
    </submittedName>
</protein>
<proteinExistence type="predicted"/>
<dbReference type="WBParaSite" id="ES5_v2.g21770.t1">
    <property type="protein sequence ID" value="ES5_v2.g21770.t1"/>
    <property type="gene ID" value="ES5_v2.g21770"/>
</dbReference>
<sequence length="139" mass="16760">MRILLYSDDLEEQDVIDKLFVYLYQFLSQDKTVFWLRKYQLDILPSEEACKELNMDFLDNLLLHYYGRRFRSEISDILNLCDADEEYIDGMIPILLEIEREMKKINPESEVFTAFSDDTFDKDVMRGFKIVWNAQLYKL</sequence>
<name>A0AC34FWK3_9BILA</name>
<organism evidence="1 2">
    <name type="scientific">Panagrolaimus sp. ES5</name>
    <dbReference type="NCBI Taxonomy" id="591445"/>
    <lineage>
        <taxon>Eukaryota</taxon>
        <taxon>Metazoa</taxon>
        <taxon>Ecdysozoa</taxon>
        <taxon>Nematoda</taxon>
        <taxon>Chromadorea</taxon>
        <taxon>Rhabditida</taxon>
        <taxon>Tylenchina</taxon>
        <taxon>Panagrolaimomorpha</taxon>
        <taxon>Panagrolaimoidea</taxon>
        <taxon>Panagrolaimidae</taxon>
        <taxon>Panagrolaimus</taxon>
    </lineage>
</organism>